<name>A0A498Q507_9MYCO</name>
<keyword evidence="2" id="KW-1185">Reference proteome</keyword>
<organism evidence="1 2">
    <name type="scientific">Mycobacterium attenuatum</name>
    <dbReference type="NCBI Taxonomy" id="2341086"/>
    <lineage>
        <taxon>Bacteria</taxon>
        <taxon>Bacillati</taxon>
        <taxon>Actinomycetota</taxon>
        <taxon>Actinomycetes</taxon>
        <taxon>Mycobacteriales</taxon>
        <taxon>Mycobacteriaceae</taxon>
        <taxon>Mycobacterium</taxon>
    </lineage>
</organism>
<dbReference type="Proteomes" id="UP000273307">
    <property type="component" value="Unassembled WGS sequence"/>
</dbReference>
<accession>A0A498Q507</accession>
<reference evidence="1 2" key="1">
    <citation type="submission" date="2018-09" db="EMBL/GenBank/DDBJ databases">
        <authorList>
            <person name="Tagini F."/>
        </authorList>
    </citation>
    <scope>NUCLEOTIDE SEQUENCE [LARGE SCALE GENOMIC DNA]</scope>
    <source>
        <strain evidence="1 2">MK136</strain>
    </source>
</reference>
<protein>
    <submittedName>
        <fullName evidence="1">Uncharacterized protein</fullName>
    </submittedName>
</protein>
<dbReference type="AlphaFoldDB" id="A0A498Q507"/>
<proteinExistence type="predicted"/>
<sequence length="46" mass="5434">MLVDTGSVIRPTRNWTIARQPPRKNRLQNEKRWAAIYPVIQWNSAT</sequence>
<evidence type="ECO:0000313" key="2">
    <source>
        <dbReference type="Proteomes" id="UP000273307"/>
    </source>
</evidence>
<evidence type="ECO:0000313" key="1">
    <source>
        <dbReference type="EMBL" id="VBA39763.1"/>
    </source>
</evidence>
<gene>
    <name evidence="1" type="ORF">LAUMK136_03143</name>
</gene>
<dbReference type="EMBL" id="UPHP01000080">
    <property type="protein sequence ID" value="VBA39763.1"/>
    <property type="molecule type" value="Genomic_DNA"/>
</dbReference>